<dbReference type="InterPro" id="IPR011055">
    <property type="entry name" value="Dup_hybrid_motif"/>
</dbReference>
<dbReference type="PANTHER" id="PTHR21666:SF270">
    <property type="entry name" value="MUREIN HYDROLASE ACTIVATOR ENVC"/>
    <property type="match status" value="1"/>
</dbReference>
<dbReference type="Pfam" id="PF01551">
    <property type="entry name" value="Peptidase_M23"/>
    <property type="match status" value="1"/>
</dbReference>
<feature type="region of interest" description="Disordered" evidence="2">
    <location>
        <begin position="318"/>
        <end position="357"/>
    </location>
</feature>
<dbReference type="GO" id="GO:0004222">
    <property type="term" value="F:metalloendopeptidase activity"/>
    <property type="evidence" value="ECO:0007669"/>
    <property type="project" value="TreeGrafter"/>
</dbReference>
<evidence type="ECO:0000256" key="3">
    <source>
        <dbReference type="SAM" id="SignalP"/>
    </source>
</evidence>
<dbReference type="InterPro" id="IPR016047">
    <property type="entry name" value="M23ase_b-sheet_dom"/>
</dbReference>
<dbReference type="Proteomes" id="UP000545386">
    <property type="component" value="Unassembled WGS sequence"/>
</dbReference>
<dbReference type="PANTHER" id="PTHR21666">
    <property type="entry name" value="PEPTIDASE-RELATED"/>
    <property type="match status" value="1"/>
</dbReference>
<feature type="signal peptide" evidence="3">
    <location>
        <begin position="1"/>
        <end position="19"/>
    </location>
</feature>
<feature type="domain" description="M23ase beta-sheet core" evidence="4">
    <location>
        <begin position="393"/>
        <end position="486"/>
    </location>
</feature>
<dbReference type="FunFam" id="2.70.70.10:FF:000003">
    <property type="entry name" value="Murein hydrolase activator EnvC"/>
    <property type="match status" value="1"/>
</dbReference>
<feature type="coiled-coil region" evidence="1">
    <location>
        <begin position="23"/>
        <end position="113"/>
    </location>
</feature>
<organism evidence="5 6">
    <name type="scientific">Pusillimonas minor</name>
    <dbReference type="NCBI Taxonomy" id="2697024"/>
    <lineage>
        <taxon>Bacteria</taxon>
        <taxon>Pseudomonadati</taxon>
        <taxon>Pseudomonadota</taxon>
        <taxon>Betaproteobacteria</taxon>
        <taxon>Burkholderiales</taxon>
        <taxon>Alcaligenaceae</taxon>
        <taxon>Pusillimonas</taxon>
    </lineage>
</organism>
<proteinExistence type="predicted"/>
<dbReference type="CDD" id="cd12797">
    <property type="entry name" value="M23_peptidase"/>
    <property type="match status" value="1"/>
</dbReference>
<feature type="chain" id="PRO_5032733189" evidence="3">
    <location>
        <begin position="20"/>
        <end position="492"/>
    </location>
</feature>
<sequence length="492" mass="53651">MRRVLGCAMLVLWAGVASGNQSSQALEARHAEARRQQTELRERIAALQKDIDKQTSSRDDVASALRESESAISGINRRLDELERQDKAVRAQLATLETQIAQGKADVERHQAELADQLRAQYAGGLSPWAALLSGDNPQEIGRELGYLGYVSQAQADSVRALDASVKRLSRLQTTQVARQTELAALTKETSQKKVELEAQKAERLKVLARIESELKAQRQQAKTLARNETRLESLVDGLQVEIARQREAERIAREKRAAEEAARRAAEAKAKAERERLAAEARAKAAEAARQAKALEQVRVEPQTDVVTVDAIEDSDAEAVKTEESSAASQVAERPAARMSASSADENDTAPAEPESVEPVAVLKGLSKNLPLPVKGEIQGRFGMERPDGGVWRGIVLRAREGTRVRPVAPGRVAYAGWFNGFGNLLIVDHGQGYLSVYAYNQSLLRQVGDTVKVSDAIATVGATGGQVESGLYFEIRHNGKPVNPQLWLGR</sequence>
<feature type="coiled-coil region" evidence="1">
    <location>
        <begin position="183"/>
        <end position="299"/>
    </location>
</feature>
<dbReference type="EMBL" id="JACJUU010000011">
    <property type="protein sequence ID" value="MBC2770680.1"/>
    <property type="molecule type" value="Genomic_DNA"/>
</dbReference>
<evidence type="ECO:0000313" key="6">
    <source>
        <dbReference type="Proteomes" id="UP000545386"/>
    </source>
</evidence>
<dbReference type="AlphaFoldDB" id="A0A842HTD7"/>
<evidence type="ECO:0000259" key="4">
    <source>
        <dbReference type="Pfam" id="PF01551"/>
    </source>
</evidence>
<dbReference type="RefSeq" id="WP_185780355.1">
    <property type="nucleotide sequence ID" value="NZ_JACJUU010000011.1"/>
</dbReference>
<evidence type="ECO:0000313" key="5">
    <source>
        <dbReference type="EMBL" id="MBC2770680.1"/>
    </source>
</evidence>
<accession>A0A842HTD7</accession>
<protein>
    <submittedName>
        <fullName evidence="5">Peptidoglycan DD-metalloendopeptidase family protein</fullName>
    </submittedName>
</protein>
<evidence type="ECO:0000256" key="2">
    <source>
        <dbReference type="SAM" id="MobiDB-lite"/>
    </source>
</evidence>
<evidence type="ECO:0000256" key="1">
    <source>
        <dbReference type="SAM" id="Coils"/>
    </source>
</evidence>
<keyword evidence="6" id="KW-1185">Reference proteome</keyword>
<gene>
    <name evidence="5" type="ORF">GTU67_12255</name>
</gene>
<keyword evidence="3" id="KW-0732">Signal</keyword>
<name>A0A842HTD7_9BURK</name>
<keyword evidence="1" id="KW-0175">Coiled coil</keyword>
<dbReference type="Gene3D" id="6.10.250.3150">
    <property type="match status" value="1"/>
</dbReference>
<reference evidence="5 6" key="1">
    <citation type="submission" date="2020-08" db="EMBL/GenBank/DDBJ databases">
        <title>Paraeoetvoesia sp. YC-7-48 draft genome sequence.</title>
        <authorList>
            <person name="Yao L."/>
        </authorList>
    </citation>
    <scope>NUCLEOTIDE SEQUENCE [LARGE SCALE GENOMIC DNA]</scope>
    <source>
        <strain evidence="6">YC-7-48</strain>
    </source>
</reference>
<comment type="caution">
    <text evidence="5">The sequence shown here is derived from an EMBL/GenBank/DDBJ whole genome shotgun (WGS) entry which is preliminary data.</text>
</comment>
<dbReference type="SUPFAM" id="SSF51261">
    <property type="entry name" value="Duplicated hybrid motif"/>
    <property type="match status" value="1"/>
</dbReference>
<dbReference type="InterPro" id="IPR050570">
    <property type="entry name" value="Cell_wall_metabolism_enzyme"/>
</dbReference>
<dbReference type="Gene3D" id="2.70.70.10">
    <property type="entry name" value="Glucose Permease (Domain IIA)"/>
    <property type="match status" value="1"/>
</dbReference>